<proteinExistence type="inferred from homology"/>
<dbReference type="InterPro" id="IPR006015">
    <property type="entry name" value="Universal_stress_UspA"/>
</dbReference>
<comment type="similarity">
    <text evidence="1">Belongs to the universal stress protein A family.</text>
</comment>
<feature type="domain" description="UspA" evidence="2">
    <location>
        <begin position="1"/>
        <end position="140"/>
    </location>
</feature>
<evidence type="ECO:0000256" key="1">
    <source>
        <dbReference type="ARBA" id="ARBA00008791"/>
    </source>
</evidence>
<accession>A0ABT5VI57</accession>
<protein>
    <submittedName>
        <fullName evidence="3">Universal stress protein</fullName>
    </submittedName>
</protein>
<evidence type="ECO:0000313" key="3">
    <source>
        <dbReference type="EMBL" id="MDE5415136.1"/>
    </source>
</evidence>
<keyword evidence="4" id="KW-1185">Reference proteome</keyword>
<dbReference type="Pfam" id="PF00582">
    <property type="entry name" value="Usp"/>
    <property type="match status" value="1"/>
</dbReference>
<dbReference type="PRINTS" id="PR01438">
    <property type="entry name" value="UNVRSLSTRESS"/>
</dbReference>
<dbReference type="CDD" id="cd00293">
    <property type="entry name" value="USP-like"/>
    <property type="match status" value="1"/>
</dbReference>
<sequence length="140" mass="15226">MYKKILLAYDGSEHSKRAGENAIHIAKCGGSDSKLEIVYVVDANKAKHDVLSNWNSLSIEEKRKELLTGVTKKATDEGVDYTIQILQGEAGPSIIKYANGNNFDLVIIGSRGLDGIQEFVLGSVSHKVAKRANCPVLIVK</sequence>
<dbReference type="RefSeq" id="WP_275119741.1">
    <property type="nucleotide sequence ID" value="NZ_JAOTPO010000013.1"/>
</dbReference>
<evidence type="ECO:0000259" key="2">
    <source>
        <dbReference type="Pfam" id="PF00582"/>
    </source>
</evidence>
<reference evidence="3" key="1">
    <citation type="submission" date="2024-05" db="EMBL/GenBank/DDBJ databases">
        <title>Alkalihalobacillus sp. strain MEB203 novel alkaliphilic bacterium from Lonar Lake, India.</title>
        <authorList>
            <person name="Joshi A."/>
            <person name="Thite S."/>
            <person name="Mengade P."/>
        </authorList>
    </citation>
    <scope>NUCLEOTIDE SEQUENCE</scope>
    <source>
        <strain evidence="3">MEB 203</strain>
    </source>
</reference>
<name>A0ABT5VI57_9BACI</name>
<dbReference type="PANTHER" id="PTHR46268:SF6">
    <property type="entry name" value="UNIVERSAL STRESS PROTEIN UP12"/>
    <property type="match status" value="1"/>
</dbReference>
<dbReference type="InterPro" id="IPR014729">
    <property type="entry name" value="Rossmann-like_a/b/a_fold"/>
</dbReference>
<gene>
    <name evidence="3" type="ORF">N7Z68_17380</name>
</gene>
<comment type="caution">
    <text evidence="3">The sequence shown here is derived from an EMBL/GenBank/DDBJ whole genome shotgun (WGS) entry which is preliminary data.</text>
</comment>
<dbReference type="Gene3D" id="3.40.50.620">
    <property type="entry name" value="HUPs"/>
    <property type="match status" value="1"/>
</dbReference>
<dbReference type="SUPFAM" id="SSF52402">
    <property type="entry name" value="Adenine nucleotide alpha hydrolases-like"/>
    <property type="match status" value="1"/>
</dbReference>
<dbReference type="PANTHER" id="PTHR46268">
    <property type="entry name" value="STRESS RESPONSE PROTEIN NHAX"/>
    <property type="match status" value="1"/>
</dbReference>
<evidence type="ECO:0000313" key="4">
    <source>
        <dbReference type="Proteomes" id="UP001148125"/>
    </source>
</evidence>
<dbReference type="EMBL" id="JAOTPO010000013">
    <property type="protein sequence ID" value="MDE5415136.1"/>
    <property type="molecule type" value="Genomic_DNA"/>
</dbReference>
<dbReference type="InterPro" id="IPR006016">
    <property type="entry name" value="UspA"/>
</dbReference>
<dbReference type="Proteomes" id="UP001148125">
    <property type="component" value="Unassembled WGS sequence"/>
</dbReference>
<organism evidence="3 4">
    <name type="scientific">Alkalihalobacterium chitinilyticum</name>
    <dbReference type="NCBI Taxonomy" id="2980103"/>
    <lineage>
        <taxon>Bacteria</taxon>
        <taxon>Bacillati</taxon>
        <taxon>Bacillota</taxon>
        <taxon>Bacilli</taxon>
        <taxon>Bacillales</taxon>
        <taxon>Bacillaceae</taxon>
        <taxon>Alkalihalobacterium</taxon>
    </lineage>
</organism>